<name>F8IDZ2_ALIAT</name>
<protein>
    <submittedName>
        <fullName evidence="2">Uncharacterized protein</fullName>
    </submittedName>
</protein>
<dbReference type="PATRIC" id="fig|1048834.4.peg.646"/>
<dbReference type="EMBL" id="CP002902">
    <property type="protein sequence ID" value="AEJ42648.1"/>
    <property type="molecule type" value="Genomic_DNA"/>
</dbReference>
<evidence type="ECO:0000313" key="2">
    <source>
        <dbReference type="EMBL" id="AEJ42648.1"/>
    </source>
</evidence>
<accession>F8IDZ2</accession>
<keyword evidence="1" id="KW-1133">Transmembrane helix</keyword>
<keyword evidence="1" id="KW-0812">Transmembrane</keyword>
<organism evidence="2 3">
    <name type="scientific">Alicyclobacillus acidocaldarius (strain Tc-4-1)</name>
    <name type="common">Bacillus acidocaldarius</name>
    <dbReference type="NCBI Taxonomy" id="1048834"/>
    <lineage>
        <taxon>Bacteria</taxon>
        <taxon>Bacillati</taxon>
        <taxon>Bacillota</taxon>
        <taxon>Bacilli</taxon>
        <taxon>Bacillales</taxon>
        <taxon>Alicyclobacillaceae</taxon>
        <taxon>Alicyclobacillus</taxon>
    </lineage>
</organism>
<gene>
    <name evidence="2" type="ordered locus">TC41_0690</name>
</gene>
<reference evidence="2 3" key="1">
    <citation type="journal article" date="2011" name="J. Bacteriol.">
        <title>Complete Genome Sequence of Alicyclobacillus acidocaldarius Strain Tc-4-1.</title>
        <authorList>
            <person name="Chen Y."/>
            <person name="He Y."/>
            <person name="Zhang B."/>
            <person name="Yang J."/>
            <person name="Li W."/>
            <person name="Dong Z."/>
            <person name="Hu S."/>
        </authorList>
    </citation>
    <scope>NUCLEOTIDE SEQUENCE [LARGE SCALE GENOMIC DNA]</scope>
    <source>
        <strain evidence="2 3">Tc-4-1</strain>
    </source>
</reference>
<dbReference type="AlphaFoldDB" id="F8IDZ2"/>
<evidence type="ECO:0000256" key="1">
    <source>
        <dbReference type="SAM" id="Phobius"/>
    </source>
</evidence>
<dbReference type="STRING" id="1048834.TC41_0690"/>
<reference evidence="3" key="2">
    <citation type="submission" date="2011-06" db="EMBL/GenBank/DDBJ databases">
        <title>The complete genome sequence of Alicyclobacillus acidocaldarius sp. Tc-4-1.</title>
        <authorList>
            <person name="Chen Y."/>
            <person name="He Y."/>
            <person name="Dong Z."/>
            <person name="Hu S."/>
        </authorList>
    </citation>
    <scope>NUCLEOTIDE SEQUENCE [LARGE SCALE GENOMIC DNA]</scope>
    <source>
        <strain evidence="3">Tc-4-1</strain>
    </source>
</reference>
<feature type="transmembrane region" description="Helical" evidence="1">
    <location>
        <begin position="23"/>
        <end position="44"/>
    </location>
</feature>
<dbReference type="KEGG" id="aad:TC41_0690"/>
<dbReference type="Proteomes" id="UP000000292">
    <property type="component" value="Chromosome"/>
</dbReference>
<evidence type="ECO:0000313" key="3">
    <source>
        <dbReference type="Proteomes" id="UP000000292"/>
    </source>
</evidence>
<keyword evidence="1" id="KW-0472">Membrane</keyword>
<dbReference type="HOGENOM" id="CLU_2784703_0_0_9"/>
<proteinExistence type="predicted"/>
<sequence>MSPNTGAAYTSIHLEIPGRTVRWLLVDFRCFISFCFAIMTLVTISDPVSLSVRAAPVSATLDMRHPVK</sequence>